<dbReference type="GO" id="GO:0030054">
    <property type="term" value="C:cell junction"/>
    <property type="evidence" value="ECO:0007669"/>
    <property type="project" value="TreeGrafter"/>
</dbReference>
<dbReference type="GO" id="GO:0035332">
    <property type="term" value="P:positive regulation of hippo signaling"/>
    <property type="evidence" value="ECO:0007669"/>
    <property type="project" value="TreeGrafter"/>
</dbReference>
<evidence type="ECO:0000259" key="4">
    <source>
        <dbReference type="Pfam" id="PF10148"/>
    </source>
</evidence>
<protein>
    <submittedName>
        <fullName evidence="5">Schwannomin-interacting protein</fullName>
    </submittedName>
</protein>
<dbReference type="EMBL" id="LRGB01003380">
    <property type="protein sequence ID" value="KZS02899.1"/>
    <property type="molecule type" value="Genomic_DNA"/>
</dbReference>
<evidence type="ECO:0000256" key="3">
    <source>
        <dbReference type="SAM" id="MobiDB-lite"/>
    </source>
</evidence>
<keyword evidence="8" id="KW-1185">Reference proteome</keyword>
<gene>
    <name evidence="7" type="ORF">APZ42_034499</name>
</gene>
<organism evidence="5">
    <name type="scientific">Daphnia magna</name>
    <dbReference type="NCBI Taxonomy" id="35525"/>
    <lineage>
        <taxon>Eukaryota</taxon>
        <taxon>Metazoa</taxon>
        <taxon>Ecdysozoa</taxon>
        <taxon>Arthropoda</taxon>
        <taxon>Crustacea</taxon>
        <taxon>Branchiopoda</taxon>
        <taxon>Diplostraca</taxon>
        <taxon>Cladocera</taxon>
        <taxon>Anomopoda</taxon>
        <taxon>Daphniidae</taxon>
        <taxon>Daphnia</taxon>
    </lineage>
</organism>
<evidence type="ECO:0000313" key="7">
    <source>
        <dbReference type="EMBL" id="KZS02899.1"/>
    </source>
</evidence>
<feature type="region of interest" description="Disordered" evidence="3">
    <location>
        <begin position="74"/>
        <end position="95"/>
    </location>
</feature>
<dbReference type="Proteomes" id="UP000076858">
    <property type="component" value="Unassembled WGS sequence"/>
</dbReference>
<feature type="region of interest" description="Disordered" evidence="3">
    <location>
        <begin position="1"/>
        <end position="20"/>
    </location>
</feature>
<feature type="coiled-coil region" evidence="2">
    <location>
        <begin position="235"/>
        <end position="262"/>
    </location>
</feature>
<dbReference type="OrthoDB" id="6260144at2759"/>
<name>A0A0P4ZIC7_9CRUS</name>
<evidence type="ECO:0000313" key="5">
    <source>
        <dbReference type="EMBL" id="JAJ06703.1"/>
    </source>
</evidence>
<proteinExistence type="predicted"/>
<dbReference type="GO" id="GO:0005886">
    <property type="term" value="C:plasma membrane"/>
    <property type="evidence" value="ECO:0007669"/>
    <property type="project" value="TreeGrafter"/>
</dbReference>
<dbReference type="EMBL" id="GDIQ01088064">
    <property type="protein sequence ID" value="JAN06673.1"/>
    <property type="molecule type" value="Transcribed_RNA"/>
</dbReference>
<dbReference type="Pfam" id="PF10148">
    <property type="entry name" value="SCHIP-1_C"/>
    <property type="match status" value="1"/>
</dbReference>
<sequence length="315" mass="35803">MKERESMSNYSKSVSQPKECKGELVGEVGGGFDVYNVETALPKIEWETVEANLRAASDEEKRKRNDREEIRRRLAMGVEAEDGQEPDKIGKKPSLQSRLQSGMNLQICFMNETADGSEIENQRELLDHLKLGSPQNDVKNPYVSLPNVTSFKQPKLQQELAELDFFSQQAKLQMEARTALAQAKELARVQMQVERQQRKHTRISDLVRQSLEKLGIPFPWDCRRLSRQILTELNIAQLQVIVNDLHTQIEGLNEELVQLLLKRDDCHMEQDSMLVDIEDLTRFLTAKQTALDASSRIAGPVSLPVHAVQMNSPSP</sequence>
<feature type="compositionally biased region" description="Polar residues" evidence="3">
    <location>
        <begin position="7"/>
        <end position="16"/>
    </location>
</feature>
<dbReference type="AlphaFoldDB" id="A0A0P4ZIC7"/>
<accession>A0A0P4ZIC7</accession>
<feature type="domain" description="Schwannomin interacting protein 1 C-terminal" evidence="4">
    <location>
        <begin position="63"/>
        <end position="292"/>
    </location>
</feature>
<dbReference type="EMBL" id="GDIP01216699">
    <property type="protein sequence ID" value="JAJ06703.1"/>
    <property type="molecule type" value="Transcribed_RNA"/>
</dbReference>
<evidence type="ECO:0000256" key="2">
    <source>
        <dbReference type="SAM" id="Coils"/>
    </source>
</evidence>
<dbReference type="PANTHER" id="PTHR13103:SF2">
    <property type="entry name" value="IQCJ-SCHIP1 READTHROUGH TRANSCRIPT PROTEIN-RELATED"/>
    <property type="match status" value="1"/>
</dbReference>
<evidence type="ECO:0000313" key="6">
    <source>
        <dbReference type="EMBL" id="JAN06673.1"/>
    </source>
</evidence>
<evidence type="ECO:0000313" key="8">
    <source>
        <dbReference type="Proteomes" id="UP000076858"/>
    </source>
</evidence>
<reference evidence="7 8" key="4">
    <citation type="submission" date="2016-03" db="EMBL/GenBank/DDBJ databases">
        <title>EvidentialGene: Evidence-directed Construction of Genes on Genomes.</title>
        <authorList>
            <person name="Gilbert D.G."/>
            <person name="Choi J.-H."/>
            <person name="Mockaitis K."/>
            <person name="Colbourne J."/>
            <person name="Pfrender M."/>
        </authorList>
    </citation>
    <scope>NUCLEOTIDE SEQUENCE [LARGE SCALE GENOMIC DNA]</scope>
    <source>
        <strain evidence="7 8">Xinb3</strain>
        <tissue evidence="7">Complete organism</tissue>
    </source>
</reference>
<dbReference type="STRING" id="35525.A0A0P4ZIC7"/>
<reference evidence="5" key="1">
    <citation type="submission" date="2015-10" db="EMBL/GenBank/DDBJ databases">
        <title>Daphnia magna gene sets from two clonal populations assembled and annotated with EvidentialGene.</title>
        <authorList>
            <person name="Gilbert D."/>
            <person name="Podicheti R."/>
            <person name="Orsini L."/>
            <person name="Colbourne J."/>
            <person name="Pfrender M."/>
        </authorList>
    </citation>
    <scope>NUCLEOTIDE SEQUENCE</scope>
</reference>
<dbReference type="InterPro" id="IPR039045">
    <property type="entry name" value="SCHIP_1"/>
</dbReference>
<dbReference type="InterPro" id="IPR015649">
    <property type="entry name" value="SCHIP_1_C"/>
</dbReference>
<keyword evidence="1 2" id="KW-0175">Coiled coil</keyword>
<reference evidence="6" key="2">
    <citation type="submission" date="2015-10" db="EMBL/GenBank/DDBJ databases">
        <title>EvidentialGene: Evidence-directed Construction of Complete mRNA Transcriptomes without Genomes.</title>
        <authorList>
            <person name="Gilbert D.G."/>
        </authorList>
    </citation>
    <scope>NUCLEOTIDE SEQUENCE</scope>
</reference>
<evidence type="ECO:0000256" key="1">
    <source>
        <dbReference type="ARBA" id="ARBA00023054"/>
    </source>
</evidence>
<reference evidence="5" key="3">
    <citation type="submission" date="2015-10" db="EMBL/GenBank/DDBJ databases">
        <authorList>
            <person name="Gilbert D.G."/>
        </authorList>
    </citation>
    <scope>NUCLEOTIDE SEQUENCE</scope>
</reference>
<dbReference type="PANTHER" id="PTHR13103">
    <property type="entry name" value="SCHWANNOMIN INTERACTING PROTEIN 1"/>
    <property type="match status" value="1"/>
</dbReference>